<keyword evidence="3 5" id="KW-0067">ATP-binding</keyword>
<dbReference type="SMART" id="SM00382">
    <property type="entry name" value="AAA"/>
    <property type="match status" value="1"/>
</dbReference>
<dbReference type="InterPro" id="IPR027417">
    <property type="entry name" value="P-loop_NTPase"/>
</dbReference>
<dbReference type="CDD" id="cd03230">
    <property type="entry name" value="ABC_DR_subfamily_A"/>
    <property type="match status" value="1"/>
</dbReference>
<keyword evidence="6" id="KW-1185">Reference proteome</keyword>
<dbReference type="Proteomes" id="UP001597109">
    <property type="component" value="Unassembled WGS sequence"/>
</dbReference>
<keyword evidence="2" id="KW-0547">Nucleotide-binding</keyword>
<dbReference type="Gene3D" id="3.40.50.300">
    <property type="entry name" value="P-loop containing nucleotide triphosphate hydrolases"/>
    <property type="match status" value="1"/>
</dbReference>
<sequence length="295" mass="32863">MILSVNNIHKSYGKEKVLNNISFDMKGPQILALVGPNGSGKSTLLNIITNLLPADQGSISIIDKTNQDPSIFRDVSYMQDNSVLYDYLTGYDHLQFIGDVQKVSKKKVLAAAERIGITSFLNKKVSNYSLGMKQQLLLTMAIVNEPKLLIMDEPLNGLDPTNSIKVRNLLLELAKEGTAILLSSHNLSEIDHVTSNILFLKDGQLLNENLADYENVYYHFTLTTLEDPEPLLKDTKAIVKSFADNRLVLSLNGTALTEILGIFDREGMVITDVEKKVVGSEERYKELFGKQEAEE</sequence>
<dbReference type="SUPFAM" id="SSF52540">
    <property type="entry name" value="P-loop containing nucleoside triphosphate hydrolases"/>
    <property type="match status" value="1"/>
</dbReference>
<dbReference type="PANTHER" id="PTHR42939">
    <property type="entry name" value="ABC TRANSPORTER ATP-BINDING PROTEIN ALBC-RELATED"/>
    <property type="match status" value="1"/>
</dbReference>
<comment type="caution">
    <text evidence="5">The sequence shown here is derived from an EMBL/GenBank/DDBJ whole genome shotgun (WGS) entry which is preliminary data.</text>
</comment>
<gene>
    <name evidence="5" type="ORF">ACFQ1X_15725</name>
</gene>
<dbReference type="RefSeq" id="WP_144841620.1">
    <property type="nucleotide sequence ID" value="NZ_JBHTKI010000045.1"/>
</dbReference>
<evidence type="ECO:0000256" key="1">
    <source>
        <dbReference type="ARBA" id="ARBA00022448"/>
    </source>
</evidence>
<evidence type="ECO:0000313" key="6">
    <source>
        <dbReference type="Proteomes" id="UP001597109"/>
    </source>
</evidence>
<proteinExistence type="predicted"/>
<accession>A0ABW3LG38</accession>
<dbReference type="PANTHER" id="PTHR42939:SF1">
    <property type="entry name" value="ABC TRANSPORTER ATP-BINDING PROTEIN ALBC-RELATED"/>
    <property type="match status" value="1"/>
</dbReference>
<dbReference type="GO" id="GO:0005524">
    <property type="term" value="F:ATP binding"/>
    <property type="evidence" value="ECO:0007669"/>
    <property type="project" value="UniProtKB-KW"/>
</dbReference>
<dbReference type="InterPro" id="IPR003439">
    <property type="entry name" value="ABC_transporter-like_ATP-bd"/>
</dbReference>
<evidence type="ECO:0000256" key="2">
    <source>
        <dbReference type="ARBA" id="ARBA00022741"/>
    </source>
</evidence>
<protein>
    <submittedName>
        <fullName evidence="5">ABC transporter ATP-binding protein</fullName>
    </submittedName>
</protein>
<dbReference type="InterPro" id="IPR003593">
    <property type="entry name" value="AAA+_ATPase"/>
</dbReference>
<feature type="domain" description="ABC transporter" evidence="4">
    <location>
        <begin position="3"/>
        <end position="227"/>
    </location>
</feature>
<name>A0ABW3LG38_9BACL</name>
<dbReference type="EMBL" id="JBHTKI010000045">
    <property type="protein sequence ID" value="MFD1032879.1"/>
    <property type="molecule type" value="Genomic_DNA"/>
</dbReference>
<dbReference type="InterPro" id="IPR051782">
    <property type="entry name" value="ABC_Transporter_VariousFunc"/>
</dbReference>
<keyword evidence="1" id="KW-0813">Transport</keyword>
<evidence type="ECO:0000313" key="5">
    <source>
        <dbReference type="EMBL" id="MFD1032879.1"/>
    </source>
</evidence>
<evidence type="ECO:0000256" key="3">
    <source>
        <dbReference type="ARBA" id="ARBA00022840"/>
    </source>
</evidence>
<reference evidence="6" key="1">
    <citation type="journal article" date="2019" name="Int. J. Syst. Evol. Microbiol.">
        <title>The Global Catalogue of Microorganisms (GCM) 10K type strain sequencing project: providing services to taxonomists for standard genome sequencing and annotation.</title>
        <authorList>
            <consortium name="The Broad Institute Genomics Platform"/>
            <consortium name="The Broad Institute Genome Sequencing Center for Infectious Disease"/>
            <person name="Wu L."/>
            <person name="Ma J."/>
        </authorList>
    </citation>
    <scope>NUCLEOTIDE SEQUENCE [LARGE SCALE GENOMIC DNA]</scope>
    <source>
        <strain evidence="6">CCUG 56756</strain>
    </source>
</reference>
<dbReference type="PROSITE" id="PS50893">
    <property type="entry name" value="ABC_TRANSPORTER_2"/>
    <property type="match status" value="1"/>
</dbReference>
<organism evidence="5 6">
    <name type="scientific">Metaplanococcus flavidus</name>
    <dbReference type="NCBI Taxonomy" id="569883"/>
    <lineage>
        <taxon>Bacteria</taxon>
        <taxon>Bacillati</taxon>
        <taxon>Bacillota</taxon>
        <taxon>Bacilli</taxon>
        <taxon>Bacillales</taxon>
        <taxon>Caryophanaceae</taxon>
        <taxon>Metaplanococcus</taxon>
    </lineage>
</organism>
<evidence type="ECO:0000259" key="4">
    <source>
        <dbReference type="PROSITE" id="PS50893"/>
    </source>
</evidence>
<dbReference type="Pfam" id="PF00005">
    <property type="entry name" value="ABC_tran"/>
    <property type="match status" value="1"/>
</dbReference>